<dbReference type="InterPro" id="IPR020843">
    <property type="entry name" value="ER"/>
</dbReference>
<dbReference type="Pfam" id="PF13602">
    <property type="entry name" value="ADH_zinc_N_2"/>
    <property type="match status" value="1"/>
</dbReference>
<evidence type="ECO:0000256" key="1">
    <source>
        <dbReference type="ARBA" id="ARBA00023002"/>
    </source>
</evidence>
<dbReference type="Pfam" id="PF08240">
    <property type="entry name" value="ADH_N"/>
    <property type="match status" value="1"/>
</dbReference>
<dbReference type="CDD" id="cd05289">
    <property type="entry name" value="MDR_like_2"/>
    <property type="match status" value="1"/>
</dbReference>
<dbReference type="InterPro" id="IPR036291">
    <property type="entry name" value="NAD(P)-bd_dom_sf"/>
</dbReference>
<organism evidence="3 4">
    <name type="scientific">Candidatus Enterococcus ferrettii</name>
    <dbReference type="NCBI Taxonomy" id="2815324"/>
    <lineage>
        <taxon>Bacteria</taxon>
        <taxon>Bacillati</taxon>
        <taxon>Bacillota</taxon>
        <taxon>Bacilli</taxon>
        <taxon>Lactobacillales</taxon>
        <taxon>Enterococcaceae</taxon>
        <taxon>Enterococcus</taxon>
    </lineage>
</organism>
<dbReference type="Gene3D" id="3.40.50.720">
    <property type="entry name" value="NAD(P)-binding Rossmann-like Domain"/>
    <property type="match status" value="1"/>
</dbReference>
<name>A0ABV0EZP4_9ENTE</name>
<reference evidence="3 4" key="2">
    <citation type="submission" date="2024-02" db="EMBL/GenBank/DDBJ databases">
        <title>The Genome Sequence of Enterococcus sp. DIV0159.</title>
        <authorList>
            <person name="Earl A."/>
            <person name="Manson A."/>
            <person name="Gilmore M."/>
            <person name="Sanders J."/>
            <person name="Shea T."/>
            <person name="Howe W."/>
            <person name="Livny J."/>
            <person name="Cuomo C."/>
            <person name="Neafsey D."/>
            <person name="Birren B."/>
        </authorList>
    </citation>
    <scope>NUCLEOTIDE SEQUENCE [LARGE SCALE GENOMIC DNA]</scope>
    <source>
        <strain evidence="3 4">665A</strain>
    </source>
</reference>
<accession>A0ABV0EZP4</accession>
<evidence type="ECO:0000313" key="3">
    <source>
        <dbReference type="EMBL" id="MEO1772732.1"/>
    </source>
</evidence>
<protein>
    <submittedName>
        <fullName evidence="3">Oxidoreductase, zinc-binding</fullName>
    </submittedName>
</protein>
<dbReference type="SMART" id="SM00829">
    <property type="entry name" value="PKS_ER"/>
    <property type="match status" value="1"/>
</dbReference>
<dbReference type="SUPFAM" id="SSF51735">
    <property type="entry name" value="NAD(P)-binding Rossmann-fold domains"/>
    <property type="match status" value="1"/>
</dbReference>
<dbReference type="PROSITE" id="PS01162">
    <property type="entry name" value="QOR_ZETA_CRYSTAL"/>
    <property type="match status" value="1"/>
</dbReference>
<reference evidence="3 4" key="1">
    <citation type="submission" date="2021-03" db="EMBL/GenBank/DDBJ databases">
        <authorList>
            <person name="Gilmore M.S."/>
            <person name="Schwartzman J."/>
            <person name="Van Tyne D."/>
            <person name="Martin M."/>
            <person name="Earl A.M."/>
            <person name="Manson A.L."/>
            <person name="Straub T."/>
            <person name="Salamzade R."/>
            <person name="Saavedra J."/>
            <person name="Lebreton F."/>
            <person name="Prichula J."/>
            <person name="Schaufler K."/>
            <person name="Gaca A."/>
            <person name="Sgardioli B."/>
            <person name="Wagenaar J."/>
            <person name="Strong T."/>
        </authorList>
    </citation>
    <scope>NUCLEOTIDE SEQUENCE [LARGE SCALE GENOMIC DNA]</scope>
    <source>
        <strain evidence="3 4">665A</strain>
    </source>
</reference>
<evidence type="ECO:0000259" key="2">
    <source>
        <dbReference type="SMART" id="SM00829"/>
    </source>
</evidence>
<keyword evidence="4" id="KW-1185">Reference proteome</keyword>
<dbReference type="Proteomes" id="UP000664357">
    <property type="component" value="Unassembled WGS sequence"/>
</dbReference>
<proteinExistence type="predicted"/>
<dbReference type="PANTHER" id="PTHR11695">
    <property type="entry name" value="ALCOHOL DEHYDROGENASE RELATED"/>
    <property type="match status" value="1"/>
</dbReference>
<dbReference type="SUPFAM" id="SSF50129">
    <property type="entry name" value="GroES-like"/>
    <property type="match status" value="1"/>
</dbReference>
<dbReference type="EMBL" id="JAFREL020000005">
    <property type="protein sequence ID" value="MEO1772732.1"/>
    <property type="molecule type" value="Genomic_DNA"/>
</dbReference>
<evidence type="ECO:0000313" key="4">
    <source>
        <dbReference type="Proteomes" id="UP000664357"/>
    </source>
</evidence>
<dbReference type="RefSeq" id="WP_207704812.1">
    <property type="nucleotide sequence ID" value="NZ_JAFREL020000005.1"/>
</dbReference>
<dbReference type="InterPro" id="IPR050700">
    <property type="entry name" value="YIM1/Zinc_Alcohol_DH_Fams"/>
</dbReference>
<comment type="caution">
    <text evidence="3">The sequence shown here is derived from an EMBL/GenBank/DDBJ whole genome shotgun (WGS) entry which is preliminary data.</text>
</comment>
<dbReference type="PANTHER" id="PTHR11695:SF294">
    <property type="entry name" value="RETICULON-4-INTERACTING PROTEIN 1, MITOCHONDRIAL"/>
    <property type="match status" value="1"/>
</dbReference>
<dbReference type="InterPro" id="IPR013154">
    <property type="entry name" value="ADH-like_N"/>
</dbReference>
<dbReference type="Gene3D" id="3.90.180.10">
    <property type="entry name" value="Medium-chain alcohol dehydrogenases, catalytic domain"/>
    <property type="match status" value="1"/>
</dbReference>
<feature type="domain" description="Enoyl reductase (ER)" evidence="2">
    <location>
        <begin position="12"/>
        <end position="312"/>
    </location>
</feature>
<dbReference type="InterPro" id="IPR002364">
    <property type="entry name" value="Quin_OxRdtase/zeta-crystal_CS"/>
</dbReference>
<keyword evidence="1" id="KW-0560">Oxidoreductase</keyword>
<dbReference type="InterPro" id="IPR011032">
    <property type="entry name" value="GroES-like_sf"/>
</dbReference>
<sequence>MKTRAIVINQYGGADQLVEETVELPALEANQVVVKVKATSVNPIDWKLREGYLSQMMPWDFPIILGWDVAGEIVEVGDQVTNWQVGDQVFARPETTRFGTYADYTIVDDHLLAKKPENISFEAAAAVPLAGLTAYQALFTHGHLKAGEKVLIHAGAGGVGMFAIQLAKNAGAEVITTASAKNHEWLKELGADQVIDYHTTDFSEVLTDIDLVFDTMGGEIQAKSFKVLKPESGRLISIVGTPILELAKEYNILLAKSIWLNPDGGQLQQLAEWLQSGELKSVMGETFPLTAEGVKEAHRLSETHHAQGKIVLTNTSNAN</sequence>
<gene>
    <name evidence="3" type="ORF">JZO67_004714</name>
</gene>